<keyword evidence="3 4" id="KW-0012">Acyltransferase</keyword>
<comment type="similarity">
    <text evidence="1">Belongs to the transferase hexapeptide repeat family.</text>
</comment>
<dbReference type="CDD" id="cd04647">
    <property type="entry name" value="LbH_MAT_like"/>
    <property type="match status" value="1"/>
</dbReference>
<dbReference type="GO" id="GO:0016746">
    <property type="term" value="F:acyltransferase activity"/>
    <property type="evidence" value="ECO:0007669"/>
    <property type="project" value="UniProtKB-KW"/>
</dbReference>
<accession>A0ABW1ZWZ7</accession>
<dbReference type="InterPro" id="IPR011004">
    <property type="entry name" value="Trimer_LpxA-like_sf"/>
</dbReference>
<evidence type="ECO:0000256" key="1">
    <source>
        <dbReference type="ARBA" id="ARBA00007274"/>
    </source>
</evidence>
<dbReference type="Proteomes" id="UP001596422">
    <property type="component" value="Unassembled WGS sequence"/>
</dbReference>
<evidence type="ECO:0000313" key="5">
    <source>
        <dbReference type="Proteomes" id="UP001596422"/>
    </source>
</evidence>
<comment type="caution">
    <text evidence="4">The sequence shown here is derived from an EMBL/GenBank/DDBJ whole genome shotgun (WGS) entry which is preliminary data.</text>
</comment>
<organism evidence="4 5">
    <name type="scientific">Marinobacterium aestuariivivens</name>
    <dbReference type="NCBI Taxonomy" id="1698799"/>
    <lineage>
        <taxon>Bacteria</taxon>
        <taxon>Pseudomonadati</taxon>
        <taxon>Pseudomonadota</taxon>
        <taxon>Gammaproteobacteria</taxon>
        <taxon>Oceanospirillales</taxon>
        <taxon>Oceanospirillaceae</taxon>
        <taxon>Marinobacterium</taxon>
    </lineage>
</organism>
<dbReference type="InterPro" id="IPR050179">
    <property type="entry name" value="Trans_hexapeptide_repeat"/>
</dbReference>
<name>A0ABW1ZWZ7_9GAMM</name>
<evidence type="ECO:0000256" key="3">
    <source>
        <dbReference type="ARBA" id="ARBA00023315"/>
    </source>
</evidence>
<evidence type="ECO:0000256" key="2">
    <source>
        <dbReference type="ARBA" id="ARBA00022679"/>
    </source>
</evidence>
<dbReference type="Gene3D" id="2.160.10.10">
    <property type="entry name" value="Hexapeptide repeat proteins"/>
    <property type="match status" value="1"/>
</dbReference>
<evidence type="ECO:0000313" key="4">
    <source>
        <dbReference type="EMBL" id="MFC6669722.1"/>
    </source>
</evidence>
<proteinExistence type="inferred from homology"/>
<dbReference type="EMBL" id="JBHSWE010000001">
    <property type="protein sequence ID" value="MFC6669722.1"/>
    <property type="molecule type" value="Genomic_DNA"/>
</dbReference>
<dbReference type="SUPFAM" id="SSF51161">
    <property type="entry name" value="Trimeric LpxA-like enzymes"/>
    <property type="match status" value="1"/>
</dbReference>
<sequence length="178" mass="19482">MTLIMPYYSEEELLDFGFKSLGKNVKVSCKASVYDAEKIEIGDNSRVDDFCVISGEVSIGRYCHVTPMCILAGGMPGIKISDFCTFAYGVKIFSQSDDYSGETLTNSLIPSKYKREIFKSVCIEKYVIIGAGAVVFPGVKVAEGCAIGAMTLLNKSTQPWGVYVGIPARRVKVRKKIC</sequence>
<protein>
    <submittedName>
        <fullName evidence="4">Acyltransferase</fullName>
    </submittedName>
</protein>
<dbReference type="PANTHER" id="PTHR43300">
    <property type="entry name" value="ACETYLTRANSFERASE"/>
    <property type="match status" value="1"/>
</dbReference>
<keyword evidence="5" id="KW-1185">Reference proteome</keyword>
<reference evidence="5" key="1">
    <citation type="journal article" date="2019" name="Int. J. Syst. Evol. Microbiol.">
        <title>The Global Catalogue of Microorganisms (GCM) 10K type strain sequencing project: providing services to taxonomists for standard genome sequencing and annotation.</title>
        <authorList>
            <consortium name="The Broad Institute Genomics Platform"/>
            <consortium name="The Broad Institute Genome Sequencing Center for Infectious Disease"/>
            <person name="Wu L."/>
            <person name="Ma J."/>
        </authorList>
    </citation>
    <scope>NUCLEOTIDE SEQUENCE [LARGE SCALE GENOMIC DNA]</scope>
    <source>
        <strain evidence="5">NBRC 111756</strain>
    </source>
</reference>
<keyword evidence="2" id="KW-0808">Transferase</keyword>
<dbReference type="RefSeq" id="WP_379908261.1">
    <property type="nucleotide sequence ID" value="NZ_JBHSWE010000001.1"/>
</dbReference>
<dbReference type="PANTHER" id="PTHR43300:SF12">
    <property type="entry name" value="CHLORAMPHENICOL ACETYLTRANSFERASE"/>
    <property type="match status" value="1"/>
</dbReference>
<gene>
    <name evidence="4" type="ORF">ACFQDL_06195</name>
</gene>